<accession>A0ABS3HVZ0</accession>
<keyword evidence="1" id="KW-1133">Transmembrane helix</keyword>
<sequence length="202" mass="23014">MTKILSEFIIPFLSLIISLLALYFSSKKEKFSLTVDILTKENSEWLVDRASNDDPDVYFFEKYRFFVTLVITNNSSLPITITEFSINEKLVFNSFSLINNNYQVTVKNNWEEVFPGISGYGTGKTIGISIKEGSLLLPPITIKPYESAVGTIGFHYDTSIIGNNTLHIKTSRGIKHIPLNIWKKYISKEKNDYIPIDISELL</sequence>
<name>A0ABS3HVZ0_9ENTE</name>
<keyword evidence="3" id="KW-1185">Reference proteome</keyword>
<dbReference type="EMBL" id="JAFLVX010000041">
    <property type="protein sequence ID" value="MBO0477928.1"/>
    <property type="molecule type" value="Genomic_DNA"/>
</dbReference>
<evidence type="ECO:0000313" key="2">
    <source>
        <dbReference type="EMBL" id="MBO0477928.1"/>
    </source>
</evidence>
<protein>
    <recommendedName>
        <fullName evidence="4">DUF4352 domain-containing protein</fullName>
    </recommendedName>
</protein>
<proteinExistence type="predicted"/>
<keyword evidence="1" id="KW-0472">Membrane</keyword>
<comment type="caution">
    <text evidence="2">The sequence shown here is derived from an EMBL/GenBank/DDBJ whole genome shotgun (WGS) entry which is preliminary data.</text>
</comment>
<gene>
    <name evidence="2" type="ORF">DOK76_12715</name>
</gene>
<evidence type="ECO:0000313" key="3">
    <source>
        <dbReference type="Proteomes" id="UP000664857"/>
    </source>
</evidence>
<keyword evidence="1" id="KW-0812">Transmembrane</keyword>
<dbReference type="RefSeq" id="WP_206968343.1">
    <property type="nucleotide sequence ID" value="NZ_JAFLVX010000041.1"/>
</dbReference>
<evidence type="ECO:0000256" key="1">
    <source>
        <dbReference type="SAM" id="Phobius"/>
    </source>
</evidence>
<evidence type="ECO:0008006" key="4">
    <source>
        <dbReference type="Google" id="ProtNLM"/>
    </source>
</evidence>
<organism evidence="2 3">
    <name type="scientific">Candidatus Vagococcus giribetii</name>
    <dbReference type="NCBI Taxonomy" id="2230876"/>
    <lineage>
        <taxon>Bacteria</taxon>
        <taxon>Bacillati</taxon>
        <taxon>Bacillota</taxon>
        <taxon>Bacilli</taxon>
        <taxon>Lactobacillales</taxon>
        <taxon>Enterococcaceae</taxon>
        <taxon>Vagococcus</taxon>
    </lineage>
</organism>
<reference evidence="2 3" key="1">
    <citation type="submission" date="2021-03" db="EMBL/GenBank/DDBJ databases">
        <title>Enterococcal diversity collection.</title>
        <authorList>
            <person name="Gilmore M.S."/>
            <person name="Schwartzman J."/>
            <person name="Van Tyne D."/>
            <person name="Martin M."/>
            <person name="Earl A.M."/>
            <person name="Manson A.L."/>
            <person name="Straub T."/>
            <person name="Salamzade R."/>
            <person name="Saavedra J."/>
            <person name="Lebreton F."/>
            <person name="Prichula J."/>
            <person name="Schaufler K."/>
            <person name="Gaca A."/>
            <person name="Sgardioli B."/>
            <person name="Wagenaar J."/>
            <person name="Strong T."/>
        </authorList>
    </citation>
    <scope>NUCLEOTIDE SEQUENCE [LARGE SCALE GENOMIC DNA]</scope>
    <source>
        <strain evidence="2 3">DIV0080</strain>
    </source>
</reference>
<dbReference type="Proteomes" id="UP000664857">
    <property type="component" value="Unassembled WGS sequence"/>
</dbReference>
<feature type="transmembrane region" description="Helical" evidence="1">
    <location>
        <begin position="6"/>
        <end position="24"/>
    </location>
</feature>